<dbReference type="PANTHER" id="PTHR21266">
    <property type="entry name" value="IRON-SULFUR DOMAIN CONTAINING PROTEIN"/>
    <property type="match status" value="1"/>
</dbReference>
<evidence type="ECO:0000256" key="4">
    <source>
        <dbReference type="ARBA" id="ARBA00022723"/>
    </source>
</evidence>
<accession>A0ABQ5SGH4</accession>
<evidence type="ECO:0000256" key="7">
    <source>
        <dbReference type="ARBA" id="ARBA00023004"/>
    </source>
</evidence>
<feature type="region of interest" description="Disordered" evidence="10">
    <location>
        <begin position="380"/>
        <end position="414"/>
    </location>
</feature>
<sequence>MAVLSSKVAAHYGAFQGPSLRLRKNPVPFWNRLSRIQPVRAAQPTSLATGVTAPTAPVASKVTANETQDMKTKPAGQTSTPPAPAPEPLQQPSSYVWERNWAPVAPLASLDPSRPNPVMLLGQSLVVWRHAELGRWVMQSDVCPHRLAPLSEGRLDAAGNRLTCAYHGWEFNEGGQCTRVPQLMADPRAAATAYASARNCVKTFPTLEHDGLLFVWLDDSAEGRAAAQLARKPRLHDDNAPTTIDWFMNELPSDYTFWLEQAMDPSHASFLHQGLVNFSSTTAVPVAGNPVEDVNLMKGFRWQHGAYEKSLTGLKAIREFQPPFTVAVWYNQANSTLTRYWTLVVPVRPGVARVFFRAGFGKLAPEGRADDGVEPNVKRSAATASTLASNSQDSATDLSGPLRGPNHRGRKSGVSGRLASGVARIFNWLPHWVYVGQLLADQDLTMMCRQEVLMDRNGLTYRDYVLNSMADAGVAAMNTWFKQAEYPHSLWGESRGPQSGATYGSWPALDLSLDDLLSRQDRHVRHCVTCQKGMKFVTAMCAALTAAAGLAAVVAAMLAVLMVVNPNGAAAVGGWGPFGGAVTAALGLGAAAVNGWAFREERFVSGASQWRRIGGFAYMGKKGK</sequence>
<keyword evidence="8" id="KW-0411">Iron-sulfur</keyword>
<keyword evidence="14" id="KW-1185">Reference proteome</keyword>
<feature type="region of interest" description="Disordered" evidence="10">
    <location>
        <begin position="41"/>
        <end position="91"/>
    </location>
</feature>
<keyword evidence="3" id="KW-0001">2Fe-2S</keyword>
<dbReference type="SUPFAM" id="SSF50022">
    <property type="entry name" value="ISP domain"/>
    <property type="match status" value="1"/>
</dbReference>
<feature type="transmembrane region" description="Helical" evidence="11">
    <location>
        <begin position="575"/>
        <end position="598"/>
    </location>
</feature>
<dbReference type="InterPro" id="IPR050584">
    <property type="entry name" value="Cholesterol_7-desaturase"/>
</dbReference>
<evidence type="ECO:0000256" key="11">
    <source>
        <dbReference type="SAM" id="Phobius"/>
    </source>
</evidence>
<gene>
    <name evidence="13" type="ORF">VaNZ11_013426</name>
</gene>
<keyword evidence="5 11" id="KW-1133">Transmembrane helix</keyword>
<dbReference type="PANTHER" id="PTHR21266:SF32">
    <property type="entry name" value="CHOLESTEROL 7-DESATURASE NVD"/>
    <property type="match status" value="1"/>
</dbReference>
<evidence type="ECO:0000256" key="3">
    <source>
        <dbReference type="ARBA" id="ARBA00022714"/>
    </source>
</evidence>
<evidence type="ECO:0000256" key="6">
    <source>
        <dbReference type="ARBA" id="ARBA00023002"/>
    </source>
</evidence>
<dbReference type="PROSITE" id="PS51296">
    <property type="entry name" value="RIESKE"/>
    <property type="match status" value="1"/>
</dbReference>
<keyword evidence="7" id="KW-0408">Iron</keyword>
<evidence type="ECO:0000256" key="5">
    <source>
        <dbReference type="ARBA" id="ARBA00022989"/>
    </source>
</evidence>
<evidence type="ECO:0000256" key="10">
    <source>
        <dbReference type="SAM" id="MobiDB-lite"/>
    </source>
</evidence>
<evidence type="ECO:0000313" key="13">
    <source>
        <dbReference type="EMBL" id="GLI68879.1"/>
    </source>
</evidence>
<feature type="domain" description="Rieske" evidence="12">
    <location>
        <begin position="102"/>
        <end position="215"/>
    </location>
</feature>
<evidence type="ECO:0000256" key="9">
    <source>
        <dbReference type="ARBA" id="ARBA00023136"/>
    </source>
</evidence>
<dbReference type="Pfam" id="PF00355">
    <property type="entry name" value="Rieske"/>
    <property type="match status" value="1"/>
</dbReference>
<organism evidence="13 14">
    <name type="scientific">Volvox africanus</name>
    <dbReference type="NCBI Taxonomy" id="51714"/>
    <lineage>
        <taxon>Eukaryota</taxon>
        <taxon>Viridiplantae</taxon>
        <taxon>Chlorophyta</taxon>
        <taxon>core chlorophytes</taxon>
        <taxon>Chlorophyceae</taxon>
        <taxon>CS clade</taxon>
        <taxon>Chlamydomonadales</taxon>
        <taxon>Volvocaceae</taxon>
        <taxon>Volvox</taxon>
    </lineage>
</organism>
<feature type="compositionally biased region" description="Low complexity" evidence="10">
    <location>
        <begin position="48"/>
        <end position="59"/>
    </location>
</feature>
<dbReference type="Proteomes" id="UP001165090">
    <property type="component" value="Unassembled WGS sequence"/>
</dbReference>
<keyword evidence="4" id="KW-0479">Metal-binding</keyword>
<dbReference type="InterPro" id="IPR036922">
    <property type="entry name" value="Rieske_2Fe-2S_sf"/>
</dbReference>
<keyword evidence="9 11" id="KW-0472">Membrane</keyword>
<proteinExistence type="predicted"/>
<protein>
    <recommendedName>
        <fullName evidence="12">Rieske domain-containing protein</fullName>
    </recommendedName>
</protein>
<evidence type="ECO:0000313" key="14">
    <source>
        <dbReference type="Proteomes" id="UP001165090"/>
    </source>
</evidence>
<name>A0ABQ5SGH4_9CHLO</name>
<comment type="subcellular location">
    <subcellularLocation>
        <location evidence="1">Membrane</location>
    </subcellularLocation>
</comment>
<dbReference type="SUPFAM" id="SSF55961">
    <property type="entry name" value="Bet v1-like"/>
    <property type="match status" value="1"/>
</dbReference>
<feature type="compositionally biased region" description="Low complexity" evidence="10">
    <location>
        <begin position="380"/>
        <end position="391"/>
    </location>
</feature>
<dbReference type="InterPro" id="IPR017941">
    <property type="entry name" value="Rieske_2Fe-2S"/>
</dbReference>
<dbReference type="Gene3D" id="2.102.10.10">
    <property type="entry name" value="Rieske [2Fe-2S] iron-sulphur domain"/>
    <property type="match status" value="1"/>
</dbReference>
<keyword evidence="2 11" id="KW-0812">Transmembrane</keyword>
<keyword evidence="6" id="KW-0560">Oxidoreductase</keyword>
<reference evidence="13 14" key="1">
    <citation type="journal article" date="2023" name="IScience">
        <title>Expanded male sex-determining region conserved during the evolution of homothallism in the green alga Volvox.</title>
        <authorList>
            <person name="Yamamoto K."/>
            <person name="Matsuzaki R."/>
            <person name="Mahakham W."/>
            <person name="Heman W."/>
            <person name="Sekimoto H."/>
            <person name="Kawachi M."/>
            <person name="Minakuchi Y."/>
            <person name="Toyoda A."/>
            <person name="Nozaki H."/>
        </authorList>
    </citation>
    <scope>NUCLEOTIDE SEQUENCE [LARGE SCALE GENOMIC DNA]</scope>
    <source>
        <strain evidence="13 14">NIES-4468</strain>
    </source>
</reference>
<dbReference type="EMBL" id="BSDZ01000080">
    <property type="protein sequence ID" value="GLI68879.1"/>
    <property type="molecule type" value="Genomic_DNA"/>
</dbReference>
<evidence type="ECO:0000259" key="12">
    <source>
        <dbReference type="PROSITE" id="PS51296"/>
    </source>
</evidence>
<feature type="transmembrane region" description="Helical" evidence="11">
    <location>
        <begin position="541"/>
        <end position="563"/>
    </location>
</feature>
<evidence type="ECO:0000256" key="1">
    <source>
        <dbReference type="ARBA" id="ARBA00004370"/>
    </source>
</evidence>
<evidence type="ECO:0000256" key="8">
    <source>
        <dbReference type="ARBA" id="ARBA00023014"/>
    </source>
</evidence>
<comment type="caution">
    <text evidence="13">The sequence shown here is derived from an EMBL/GenBank/DDBJ whole genome shotgun (WGS) entry which is preliminary data.</text>
</comment>
<evidence type="ECO:0000256" key="2">
    <source>
        <dbReference type="ARBA" id="ARBA00022692"/>
    </source>
</evidence>